<proteinExistence type="predicted"/>
<evidence type="ECO:0000313" key="4">
    <source>
        <dbReference type="Proteomes" id="UP000195221"/>
    </source>
</evidence>
<dbReference type="AlphaFoldDB" id="A0A242M816"/>
<comment type="caution">
    <text evidence="1">The sequence shown here is derived from an EMBL/GenBank/DDBJ whole genome shotgun (WGS) entry which is preliminary data.</text>
</comment>
<evidence type="ECO:0000313" key="1">
    <source>
        <dbReference type="EMBL" id="OTP67291.1"/>
    </source>
</evidence>
<gene>
    <name evidence="1" type="ORF">PAMC26510_31480</name>
    <name evidence="2" type="ORF">PAMC26577_27680</name>
</gene>
<sequence>MARRLSREAMTKVRGGGVEGVSEFIAGQSNDGMDNKQW</sequence>
<evidence type="ECO:0000313" key="2">
    <source>
        <dbReference type="EMBL" id="OTP70095.1"/>
    </source>
</evidence>
<accession>A0A242M816</accession>
<protein>
    <submittedName>
        <fullName evidence="1">Uncharacterized protein</fullName>
    </submittedName>
</protein>
<reference evidence="1 3" key="1">
    <citation type="submission" date="2017-03" db="EMBL/GenBank/DDBJ databases">
        <title>Genome analysis of strain PAMC 26510.</title>
        <authorList>
            <person name="Oh H.-M."/>
            <person name="Yang J.-A."/>
        </authorList>
    </citation>
    <scope>NUCLEOTIDE SEQUENCE [LARGE SCALE GENOMIC DNA]</scope>
    <source>
        <strain evidence="1 3">PAMC 26510</strain>
    </source>
</reference>
<dbReference type="Proteomes" id="UP000194546">
    <property type="component" value="Unassembled WGS sequence"/>
</dbReference>
<reference evidence="2 4" key="2">
    <citation type="submission" date="2017-03" db="EMBL/GenBank/DDBJ databases">
        <title>Genome analysis of strain PAMC 26577.</title>
        <authorList>
            <person name="Oh H.-M."/>
            <person name="Yang J.-A."/>
        </authorList>
    </citation>
    <scope>NUCLEOTIDE SEQUENCE [LARGE SCALE GENOMIC DNA]</scope>
    <source>
        <strain evidence="2 4">PAMC 26577</strain>
    </source>
</reference>
<dbReference type="Proteomes" id="UP000195221">
    <property type="component" value="Unassembled WGS sequence"/>
</dbReference>
<dbReference type="EMBL" id="NBTZ01000111">
    <property type="protein sequence ID" value="OTP70095.1"/>
    <property type="molecule type" value="Genomic_DNA"/>
</dbReference>
<evidence type="ECO:0000313" key="3">
    <source>
        <dbReference type="Proteomes" id="UP000194546"/>
    </source>
</evidence>
<name>A0A242M816_CABSO</name>
<organism evidence="1 3">
    <name type="scientific">Caballeronia sordidicola</name>
    <name type="common">Burkholderia sordidicola</name>
    <dbReference type="NCBI Taxonomy" id="196367"/>
    <lineage>
        <taxon>Bacteria</taxon>
        <taxon>Pseudomonadati</taxon>
        <taxon>Pseudomonadota</taxon>
        <taxon>Betaproteobacteria</taxon>
        <taxon>Burkholderiales</taxon>
        <taxon>Burkholderiaceae</taxon>
        <taxon>Caballeronia</taxon>
    </lineage>
</organism>
<dbReference type="EMBL" id="NBTY01000197">
    <property type="protein sequence ID" value="OTP67291.1"/>
    <property type="molecule type" value="Genomic_DNA"/>
</dbReference>